<feature type="non-terminal residue" evidence="3">
    <location>
        <position position="1"/>
    </location>
</feature>
<sequence length="513" mass="56116">CWDTCELLATNFPIWSLTCGQQDKCRSGCNAACDFFSSHPQTRVPLSQHNSRLTLVFSGTSAHWTLAWGRAAPREHVVYAVFRRGSNQTWRLLLQTAAPSASLAALVPGDEMKLVAVAESGVLSVIITPYAPPPHHHHSHHHPKAALPVPRTHSTHDERLQTNGIDVGADGGGDGGSGWALRHETEVEASGLVAARVWWPPVDPRGADYLVTWEVAGGGLKGHLYTDLAEVDLTLWPDTVYQVQVEAVSGPLGRPLRSAHLTLDTHNITLSANRITPDSPHHPHHHPHLPLDTHNVTLPHNRNPDTQNASHDTQNASHDTQNASHDTHRRQNQITPTLPHKAVPHKATKPIITMEVMAGIASGIVAALLVASVLIWRHARQSSNSTTSSNTSLNTTSSSTTTSVFPRGATDGILDAWSRTLRLKEDKTDDVDDVIKETEASSSVCSPITPVHHHHHHHPHTHPHHHYQHQLLLTPTFTLPKPPTTTTTTRQIHSNANLYTVVPSPPCPYMSNI</sequence>
<feature type="region of interest" description="Disordered" evidence="1">
    <location>
        <begin position="381"/>
        <end position="409"/>
    </location>
</feature>
<keyword evidence="4" id="KW-1185">Reference proteome</keyword>
<feature type="region of interest" description="Disordered" evidence="1">
    <location>
        <begin position="442"/>
        <end position="463"/>
    </location>
</feature>
<keyword evidence="2" id="KW-0472">Membrane</keyword>
<evidence type="ECO:0000313" key="4">
    <source>
        <dbReference type="Proteomes" id="UP001292094"/>
    </source>
</evidence>
<protein>
    <recommendedName>
        <fullName evidence="5">Fibronectin type-III domain-containing protein</fullName>
    </recommendedName>
</protein>
<dbReference type="AlphaFoldDB" id="A0AAE1NIS4"/>
<evidence type="ECO:0000313" key="3">
    <source>
        <dbReference type="EMBL" id="KAK4289456.1"/>
    </source>
</evidence>
<dbReference type="Proteomes" id="UP001292094">
    <property type="component" value="Unassembled WGS sequence"/>
</dbReference>
<keyword evidence="2" id="KW-1133">Transmembrane helix</keyword>
<feature type="compositionally biased region" description="Polar residues" evidence="1">
    <location>
        <begin position="295"/>
        <end position="324"/>
    </location>
</feature>
<feature type="compositionally biased region" description="Low complexity" evidence="1">
    <location>
        <begin position="382"/>
        <end position="403"/>
    </location>
</feature>
<accession>A0AAE1NIS4</accession>
<evidence type="ECO:0000256" key="1">
    <source>
        <dbReference type="SAM" id="MobiDB-lite"/>
    </source>
</evidence>
<dbReference type="EMBL" id="JAWZYT010005854">
    <property type="protein sequence ID" value="KAK4289456.1"/>
    <property type="molecule type" value="Genomic_DNA"/>
</dbReference>
<comment type="caution">
    <text evidence="3">The sequence shown here is derived from an EMBL/GenBank/DDBJ whole genome shotgun (WGS) entry which is preliminary data.</text>
</comment>
<feature type="compositionally biased region" description="Basic residues" evidence="1">
    <location>
        <begin position="451"/>
        <end position="463"/>
    </location>
</feature>
<proteinExistence type="predicted"/>
<name>A0AAE1NIS4_9EUCA</name>
<reference evidence="3" key="1">
    <citation type="submission" date="2023-11" db="EMBL/GenBank/DDBJ databases">
        <title>Genome assemblies of two species of porcelain crab, Petrolisthes cinctipes and Petrolisthes manimaculis (Anomura: Porcellanidae).</title>
        <authorList>
            <person name="Angst P."/>
        </authorList>
    </citation>
    <scope>NUCLEOTIDE SEQUENCE</scope>
    <source>
        <strain evidence="3">PB745_02</strain>
        <tissue evidence="3">Gill</tissue>
    </source>
</reference>
<feature type="region of interest" description="Disordered" evidence="1">
    <location>
        <begin position="272"/>
        <end position="343"/>
    </location>
</feature>
<evidence type="ECO:0000256" key="2">
    <source>
        <dbReference type="SAM" id="Phobius"/>
    </source>
</evidence>
<keyword evidence="2" id="KW-0812">Transmembrane</keyword>
<gene>
    <name evidence="3" type="ORF">Pmani_037571</name>
</gene>
<feature type="transmembrane region" description="Helical" evidence="2">
    <location>
        <begin position="356"/>
        <end position="376"/>
    </location>
</feature>
<evidence type="ECO:0008006" key="5">
    <source>
        <dbReference type="Google" id="ProtNLM"/>
    </source>
</evidence>
<organism evidence="3 4">
    <name type="scientific">Petrolisthes manimaculis</name>
    <dbReference type="NCBI Taxonomy" id="1843537"/>
    <lineage>
        <taxon>Eukaryota</taxon>
        <taxon>Metazoa</taxon>
        <taxon>Ecdysozoa</taxon>
        <taxon>Arthropoda</taxon>
        <taxon>Crustacea</taxon>
        <taxon>Multicrustacea</taxon>
        <taxon>Malacostraca</taxon>
        <taxon>Eumalacostraca</taxon>
        <taxon>Eucarida</taxon>
        <taxon>Decapoda</taxon>
        <taxon>Pleocyemata</taxon>
        <taxon>Anomura</taxon>
        <taxon>Galatheoidea</taxon>
        <taxon>Porcellanidae</taxon>
        <taxon>Petrolisthes</taxon>
    </lineage>
</organism>